<dbReference type="Proteomes" id="UP000654670">
    <property type="component" value="Unassembled WGS sequence"/>
</dbReference>
<proteinExistence type="predicted"/>
<dbReference type="EMBL" id="BMOK01000022">
    <property type="protein sequence ID" value="GGL65289.1"/>
    <property type="molecule type" value="Genomic_DNA"/>
</dbReference>
<keyword evidence="3" id="KW-1185">Reference proteome</keyword>
<keyword evidence="1" id="KW-0812">Transmembrane</keyword>
<comment type="caution">
    <text evidence="2">The sequence shown here is derived from an EMBL/GenBank/DDBJ whole genome shotgun (WGS) entry which is preliminary data.</text>
</comment>
<dbReference type="AlphaFoldDB" id="A0A917W446"/>
<reference evidence="2" key="2">
    <citation type="submission" date="2020-09" db="EMBL/GenBank/DDBJ databases">
        <authorList>
            <person name="Sun Q."/>
            <person name="Ohkuma M."/>
        </authorList>
    </citation>
    <scope>NUCLEOTIDE SEQUENCE</scope>
    <source>
        <strain evidence="2">JCM 15325</strain>
    </source>
</reference>
<name>A0A917W446_9BACL</name>
<accession>A0A917W446</accession>
<keyword evidence="1" id="KW-1133">Transmembrane helix</keyword>
<gene>
    <name evidence="2" type="ORF">GCM10007968_31640</name>
</gene>
<protein>
    <submittedName>
        <fullName evidence="2">Uncharacterized protein</fullName>
    </submittedName>
</protein>
<reference evidence="2" key="1">
    <citation type="journal article" date="2014" name="Int. J. Syst. Evol. Microbiol.">
        <title>Complete genome sequence of Corynebacterium casei LMG S-19264T (=DSM 44701T), isolated from a smear-ripened cheese.</title>
        <authorList>
            <consortium name="US DOE Joint Genome Institute (JGI-PGF)"/>
            <person name="Walter F."/>
            <person name="Albersmeier A."/>
            <person name="Kalinowski J."/>
            <person name="Ruckert C."/>
        </authorList>
    </citation>
    <scope>NUCLEOTIDE SEQUENCE</scope>
    <source>
        <strain evidence="2">JCM 15325</strain>
    </source>
</reference>
<feature type="transmembrane region" description="Helical" evidence="1">
    <location>
        <begin position="6"/>
        <end position="33"/>
    </location>
</feature>
<keyword evidence="1" id="KW-0472">Membrane</keyword>
<evidence type="ECO:0000256" key="1">
    <source>
        <dbReference type="SAM" id="Phobius"/>
    </source>
</evidence>
<sequence>MGDRDQILYVFILAGDLITIPTSKILSLGAYYFSGNIIIRQITSEITILRYLQLSKIVESSLIRHLLIHQ</sequence>
<evidence type="ECO:0000313" key="2">
    <source>
        <dbReference type="EMBL" id="GGL65289.1"/>
    </source>
</evidence>
<organism evidence="2 3">
    <name type="scientific">Sporolactobacillus putidus</name>
    <dbReference type="NCBI Taxonomy" id="492735"/>
    <lineage>
        <taxon>Bacteria</taxon>
        <taxon>Bacillati</taxon>
        <taxon>Bacillota</taxon>
        <taxon>Bacilli</taxon>
        <taxon>Bacillales</taxon>
        <taxon>Sporolactobacillaceae</taxon>
        <taxon>Sporolactobacillus</taxon>
    </lineage>
</organism>
<evidence type="ECO:0000313" key="3">
    <source>
        <dbReference type="Proteomes" id="UP000654670"/>
    </source>
</evidence>